<accession>A0A1T3CWJ5</accession>
<dbReference type="Pfam" id="PF06985">
    <property type="entry name" value="HET"/>
    <property type="match status" value="1"/>
</dbReference>
<protein>
    <recommendedName>
        <fullName evidence="2">Heterokaryon incompatibility domain-containing protein</fullName>
    </recommendedName>
</protein>
<proteinExistence type="predicted"/>
<dbReference type="InterPro" id="IPR010730">
    <property type="entry name" value="HET"/>
</dbReference>
<gene>
    <name evidence="3" type="ORF">A0O28_0076540</name>
</gene>
<sequence>MESNFQDIIPGSDPSKERKYPTETSHTQMTPKEPPSSEFLCQDCANLDLSEAFSAKDAAFYDAPIIAPGYFGYFNLWAVNVGHRYRVTRITDCILCQMLFNSWADEGDSELGDDGDWIRAVSFFDMSGLFAFANDSDDWLSMDFPILMLFSNKSYDLFENMNKFRRVIQLSGYAALQQLNQQQAVPLPLKVVPPVFDLSTFQHWFGYCKSNHMSLCLSPKSDLCDTRVIDCQEQSIIEHEPGMMPYVALSYVWGQPQEQREMGDGKQLPAELPLLIRDAMAVTRAMGFRYLWVDRYCIDQNNSTVEHGQIRQMDAIYSNAEVTIIAAAGQDENYGLSGVGRHRPATQMVHIGDVAVVWTLKDPQAAIKSSKWSTRGWTFQEAILSRRRLVFTEQQVYFECNAMNIFESLDIPLDGLHIEDRSKSHQDLRCGIFGRNRQDEFGGSILEEKGPNKVFGRYLSNVEEYSARKLTYAEDSLNAFRGIAQQFWYRKHAVYNIWGMAYRMAPEKRTSSFVQSLTWRHAKNCWDLLQSPQRRPQFPSWSWAGWEGEVRYEFVFSKHTSWFVNLMSAVSFENQINSPIALEMIEPNPDETCIFPIVILAAAVVPSELISFHPNATSIQHWRIGEYKAALALSYGSVSECQFAKDIHDSHTWQCVCIGGVFEKSSVMILKADDGSDLWQRAGVFAVECYASDLKDMKETWEYKSFRVK</sequence>
<evidence type="ECO:0000256" key="1">
    <source>
        <dbReference type="SAM" id="MobiDB-lite"/>
    </source>
</evidence>
<dbReference type="OrthoDB" id="5428863at2759"/>
<dbReference type="EMBL" id="LVVK01000005">
    <property type="protein sequence ID" value="OPB45444.1"/>
    <property type="molecule type" value="Genomic_DNA"/>
</dbReference>
<feature type="domain" description="Heterokaryon incompatibility" evidence="2">
    <location>
        <begin position="246"/>
        <end position="381"/>
    </location>
</feature>
<comment type="caution">
    <text evidence="3">The sequence shown here is derived from an EMBL/GenBank/DDBJ whole genome shotgun (WGS) entry which is preliminary data.</text>
</comment>
<name>A0A1T3CWJ5_9HYPO</name>
<organism evidence="3 4">
    <name type="scientific">Trichoderma guizhouense</name>
    <dbReference type="NCBI Taxonomy" id="1491466"/>
    <lineage>
        <taxon>Eukaryota</taxon>
        <taxon>Fungi</taxon>
        <taxon>Dikarya</taxon>
        <taxon>Ascomycota</taxon>
        <taxon>Pezizomycotina</taxon>
        <taxon>Sordariomycetes</taxon>
        <taxon>Hypocreomycetidae</taxon>
        <taxon>Hypocreales</taxon>
        <taxon>Hypocreaceae</taxon>
        <taxon>Trichoderma</taxon>
    </lineage>
</organism>
<dbReference type="PANTHER" id="PTHR33112">
    <property type="entry name" value="DOMAIN PROTEIN, PUTATIVE-RELATED"/>
    <property type="match status" value="1"/>
</dbReference>
<evidence type="ECO:0000259" key="2">
    <source>
        <dbReference type="Pfam" id="PF06985"/>
    </source>
</evidence>
<evidence type="ECO:0000313" key="4">
    <source>
        <dbReference type="Proteomes" id="UP000191004"/>
    </source>
</evidence>
<dbReference type="Proteomes" id="UP000191004">
    <property type="component" value="Unassembled WGS sequence"/>
</dbReference>
<keyword evidence="4" id="KW-1185">Reference proteome</keyword>
<dbReference type="AlphaFoldDB" id="A0A1T3CWJ5"/>
<dbReference type="PANTHER" id="PTHR33112:SF1">
    <property type="entry name" value="HETEROKARYON INCOMPATIBILITY DOMAIN-CONTAINING PROTEIN"/>
    <property type="match status" value="1"/>
</dbReference>
<reference evidence="3 4" key="1">
    <citation type="submission" date="2016-04" db="EMBL/GenBank/DDBJ databases">
        <title>Multiple horizontal gene transfer events from other fungi enriched the ability of the initially mycotrophic fungus Trichoderma (Ascomycota) to feed on dead plant biomass.</title>
        <authorList>
            <person name="Atanasova L."/>
            <person name="Chenthamara K."/>
            <person name="Zhang J."/>
            <person name="Grujic M."/>
            <person name="Henrissat B."/>
            <person name="Kuo A."/>
            <person name="Aertz A."/>
            <person name="Salamov A."/>
            <person name="Lipzen A."/>
            <person name="Labutti K."/>
            <person name="Barry K."/>
            <person name="Miao Y."/>
            <person name="Rahimi M.J."/>
            <person name="Shen Q."/>
            <person name="Grigoriev I.V."/>
            <person name="Kubicek C.P."/>
            <person name="Druzhinina I.S."/>
        </authorList>
    </citation>
    <scope>NUCLEOTIDE SEQUENCE [LARGE SCALE GENOMIC DNA]</scope>
    <source>
        <strain evidence="3 4">NJAU 4742</strain>
    </source>
</reference>
<evidence type="ECO:0000313" key="3">
    <source>
        <dbReference type="EMBL" id="OPB45444.1"/>
    </source>
</evidence>
<feature type="region of interest" description="Disordered" evidence="1">
    <location>
        <begin position="1"/>
        <end position="36"/>
    </location>
</feature>